<evidence type="ECO:0000313" key="2">
    <source>
        <dbReference type="Proteomes" id="UP000074561"/>
    </source>
</evidence>
<sequence length="128" mass="15096">MIADSGEEFYAEIPYQHGECSDFVRETVIPLLGQFPAAICSKDELPDRLRTWLELVKAQRDYIELCVDSQTDWDLLINALEYQVPKWCRQTFVGNNIDELLCREFYEKNKLPEHHALYDAMANRYAFR</sequence>
<organism evidence="1 2">
    <name type="scientific">Collimonas pratensis</name>
    <dbReference type="NCBI Taxonomy" id="279113"/>
    <lineage>
        <taxon>Bacteria</taxon>
        <taxon>Pseudomonadati</taxon>
        <taxon>Pseudomonadota</taxon>
        <taxon>Betaproteobacteria</taxon>
        <taxon>Burkholderiales</taxon>
        <taxon>Oxalobacteraceae</taxon>
        <taxon>Collimonas</taxon>
    </lineage>
</organism>
<accession>A0A127QBV1</accession>
<dbReference type="Proteomes" id="UP000074561">
    <property type="component" value="Chromosome"/>
</dbReference>
<gene>
    <name evidence="1" type="ORF">CPter91_5206</name>
</gene>
<dbReference type="EMBL" id="CP013234">
    <property type="protein sequence ID" value="AMP07494.1"/>
    <property type="molecule type" value="Genomic_DNA"/>
</dbReference>
<dbReference type="InterPro" id="IPR036397">
    <property type="entry name" value="RNaseH_sf"/>
</dbReference>
<dbReference type="Gene3D" id="3.30.420.10">
    <property type="entry name" value="Ribonuclease H-like superfamily/Ribonuclease H"/>
    <property type="match status" value="1"/>
</dbReference>
<dbReference type="AlphaFoldDB" id="A0A127QBV1"/>
<name>A0A127QBV1_9BURK</name>
<reference evidence="1 2" key="1">
    <citation type="submission" date="2015-11" db="EMBL/GenBank/DDBJ databases">
        <title>Exploring the genomic traits of fungus-feeding bacterial genus Collimonas.</title>
        <authorList>
            <person name="Song C."/>
            <person name="Schmidt R."/>
            <person name="de Jager V."/>
            <person name="Krzyzanowska D."/>
            <person name="Jongedijk E."/>
            <person name="Cankar K."/>
            <person name="Beekwilder J."/>
            <person name="van Veen A."/>
            <person name="de Boer W."/>
            <person name="van Veen J.A."/>
            <person name="Garbeva P."/>
        </authorList>
    </citation>
    <scope>NUCLEOTIDE SEQUENCE [LARGE SCALE GENOMIC DNA]</scope>
    <source>
        <strain evidence="1 2">Ter91</strain>
    </source>
</reference>
<dbReference type="GO" id="GO:0003676">
    <property type="term" value="F:nucleic acid binding"/>
    <property type="evidence" value="ECO:0007669"/>
    <property type="project" value="InterPro"/>
</dbReference>
<dbReference type="KEGG" id="cpra:CPter91_5206"/>
<dbReference type="PATRIC" id="fig|279113.9.peg.5159"/>
<protein>
    <submittedName>
        <fullName evidence="1">Uncharacterized protein</fullName>
    </submittedName>
</protein>
<evidence type="ECO:0000313" key="1">
    <source>
        <dbReference type="EMBL" id="AMP07494.1"/>
    </source>
</evidence>
<proteinExistence type="predicted"/>